<evidence type="ECO:0000256" key="1">
    <source>
        <dbReference type="SAM" id="SignalP"/>
    </source>
</evidence>
<protein>
    <recommendedName>
        <fullName evidence="4">Sensor of ECF-type sigma factor</fullName>
    </recommendedName>
</protein>
<sequence>MKKITLSIFALLLCAGLVQRSYAQDAKSQLELTRSALQTMKQDVVTQAMNLTDEQSAKFWPLYREFQNAKATLNDQSIKLIEDYANSYENLTDDQALQLIKQFQSVQKQQLSLQNQYIKKFAKVLPGKVVAKYFQTENKLDAIVKYDLAGSIPLVK</sequence>
<feature type="chain" id="PRO_5015423916" description="Sensor of ECF-type sigma factor" evidence="1">
    <location>
        <begin position="24"/>
        <end position="156"/>
    </location>
</feature>
<comment type="caution">
    <text evidence="2">The sequence shown here is derived from an EMBL/GenBank/DDBJ whole genome shotgun (WGS) entry which is preliminary data.</text>
</comment>
<dbReference type="OrthoDB" id="675330at2"/>
<organism evidence="2 3">
    <name type="scientific">Solitalea longa</name>
    <dbReference type="NCBI Taxonomy" id="2079460"/>
    <lineage>
        <taxon>Bacteria</taxon>
        <taxon>Pseudomonadati</taxon>
        <taxon>Bacteroidota</taxon>
        <taxon>Sphingobacteriia</taxon>
        <taxon>Sphingobacteriales</taxon>
        <taxon>Sphingobacteriaceae</taxon>
        <taxon>Solitalea</taxon>
    </lineage>
</organism>
<feature type="signal peptide" evidence="1">
    <location>
        <begin position="1"/>
        <end position="23"/>
    </location>
</feature>
<reference evidence="2 3" key="1">
    <citation type="submission" date="2018-01" db="EMBL/GenBank/DDBJ databases">
        <authorList>
            <person name="Gaut B.S."/>
            <person name="Morton B.R."/>
            <person name="Clegg M.T."/>
            <person name="Duvall M.R."/>
        </authorList>
    </citation>
    <scope>NUCLEOTIDE SEQUENCE [LARGE SCALE GENOMIC DNA]</scope>
    <source>
        <strain evidence="2 3">HR-AV</strain>
    </source>
</reference>
<evidence type="ECO:0000313" key="2">
    <source>
        <dbReference type="EMBL" id="POY36386.1"/>
    </source>
</evidence>
<dbReference type="Proteomes" id="UP000236893">
    <property type="component" value="Unassembled WGS sequence"/>
</dbReference>
<keyword evidence="1" id="KW-0732">Signal</keyword>
<gene>
    <name evidence="2" type="ORF">C3K47_11605</name>
</gene>
<dbReference type="RefSeq" id="WP_103789303.1">
    <property type="nucleotide sequence ID" value="NZ_PQVF01000007.1"/>
</dbReference>
<dbReference type="AlphaFoldDB" id="A0A2S5A1D9"/>
<keyword evidence="3" id="KW-1185">Reference proteome</keyword>
<evidence type="ECO:0000313" key="3">
    <source>
        <dbReference type="Proteomes" id="UP000236893"/>
    </source>
</evidence>
<accession>A0A2S5A1D9</accession>
<name>A0A2S5A1D9_9SPHI</name>
<evidence type="ECO:0008006" key="4">
    <source>
        <dbReference type="Google" id="ProtNLM"/>
    </source>
</evidence>
<dbReference type="EMBL" id="PQVF01000007">
    <property type="protein sequence ID" value="POY36386.1"/>
    <property type="molecule type" value="Genomic_DNA"/>
</dbReference>
<proteinExistence type="predicted"/>